<dbReference type="Pfam" id="PF12595">
    <property type="entry name" value="iRhom1-2_N"/>
    <property type="match status" value="1"/>
</dbReference>
<comment type="subcellular location">
    <subcellularLocation>
        <location evidence="2">Endoplasmic reticulum membrane</location>
        <topology evidence="2">Multi-pass membrane protein</topology>
    </subcellularLocation>
</comment>
<gene>
    <name evidence="5" type="ORF">CIB84_007867</name>
</gene>
<feature type="compositionally biased region" description="Basic and acidic residues" evidence="3">
    <location>
        <begin position="172"/>
        <end position="181"/>
    </location>
</feature>
<evidence type="ECO:0000256" key="1">
    <source>
        <dbReference type="ARBA" id="ARBA00009045"/>
    </source>
</evidence>
<evidence type="ECO:0000256" key="3">
    <source>
        <dbReference type="SAM" id="MobiDB-lite"/>
    </source>
</evidence>
<evidence type="ECO:0000313" key="5">
    <source>
        <dbReference type="EMBL" id="POI28384.1"/>
    </source>
</evidence>
<dbReference type="GO" id="GO:0042058">
    <property type="term" value="P:regulation of epidermal growth factor receptor signaling pathway"/>
    <property type="evidence" value="ECO:0007669"/>
    <property type="project" value="UniProtKB-UniRule"/>
</dbReference>
<evidence type="ECO:0000313" key="6">
    <source>
        <dbReference type="Proteomes" id="UP000237246"/>
    </source>
</evidence>
<feature type="compositionally biased region" description="Basic and acidic residues" evidence="3">
    <location>
        <begin position="66"/>
        <end position="82"/>
    </location>
</feature>
<sequence>MTGPAAFRPLNMASSNKNGSSRSSSSRLQSKKPPNLSIVIPPPREAEEDGARKEPSKVPIYRKSKSLQEPRTKGCDSSERRPGFRRQTSLSQSIRKGTAEWFGVSGDWEGKRQHWQRRSLQHCSMRYGKLKAAYRDMELPSQEVPSFQGTESPKPAKMPKIVDPLARGRPFRHPDEADRPHTPHHVLPPHTPGVTSLASMGSAPSGYGRLPRRKRQSVAHMSFRAAAALLRGRSVLEPLTEKQRSTKRSFMYPSFMDEDVVDTADTLDSSFFSKASAVPCRLLELGGSQCPTWGGAEF</sequence>
<feature type="region of interest" description="Disordered" evidence="3">
    <location>
        <begin position="169"/>
        <end position="188"/>
    </location>
</feature>
<evidence type="ECO:0000256" key="2">
    <source>
        <dbReference type="RuleBase" id="RU369051"/>
    </source>
</evidence>
<dbReference type="PANTHER" id="PTHR45965">
    <property type="entry name" value="INACTIVE RHOMBOID PROTEIN"/>
    <property type="match status" value="1"/>
</dbReference>
<feature type="region of interest" description="Disordered" evidence="3">
    <location>
        <begin position="1"/>
        <end position="92"/>
    </location>
</feature>
<dbReference type="EMBL" id="PPHD01019585">
    <property type="protein sequence ID" value="POI28384.1"/>
    <property type="molecule type" value="Genomic_DNA"/>
</dbReference>
<organism evidence="5 6">
    <name type="scientific">Bambusicola thoracicus</name>
    <name type="common">Chinese bamboo-partridge</name>
    <name type="synonym">Perdix thoracica</name>
    <dbReference type="NCBI Taxonomy" id="9083"/>
    <lineage>
        <taxon>Eukaryota</taxon>
        <taxon>Metazoa</taxon>
        <taxon>Chordata</taxon>
        <taxon>Craniata</taxon>
        <taxon>Vertebrata</taxon>
        <taxon>Euteleostomi</taxon>
        <taxon>Archelosauria</taxon>
        <taxon>Archosauria</taxon>
        <taxon>Dinosauria</taxon>
        <taxon>Saurischia</taxon>
        <taxon>Theropoda</taxon>
        <taxon>Coelurosauria</taxon>
        <taxon>Aves</taxon>
        <taxon>Neognathae</taxon>
        <taxon>Galloanserae</taxon>
        <taxon>Galliformes</taxon>
        <taxon>Phasianidae</taxon>
        <taxon>Perdicinae</taxon>
        <taxon>Bambusicola</taxon>
    </lineage>
</organism>
<keyword evidence="6" id="KW-1185">Reference proteome</keyword>
<name>A0A2P4SW90_BAMTH</name>
<dbReference type="InterPro" id="IPR051512">
    <property type="entry name" value="Inactive_Rhomboid"/>
</dbReference>
<dbReference type="OrthoDB" id="2146116at2759"/>
<reference evidence="5 6" key="1">
    <citation type="submission" date="2018-01" db="EMBL/GenBank/DDBJ databases">
        <title>Comparison of the Chinese Bamboo Partridge and Red Junglefowl genome sequences highlights the importance of demography in genome evolution.</title>
        <authorList>
            <person name="Tiley G.P."/>
            <person name="Kimball R.T."/>
            <person name="Braun E.L."/>
            <person name="Burleigh J.G."/>
        </authorList>
    </citation>
    <scope>NUCLEOTIDE SEQUENCE [LARGE SCALE GENOMIC DNA]</scope>
    <source>
        <strain evidence="5">RTK389</strain>
        <tissue evidence="5">Blood</tissue>
    </source>
</reference>
<dbReference type="Proteomes" id="UP000237246">
    <property type="component" value="Unassembled WGS sequence"/>
</dbReference>
<accession>A0A2P4SW90</accession>
<dbReference type="AlphaFoldDB" id="A0A2P4SW90"/>
<dbReference type="PANTHER" id="PTHR45965:SF2">
    <property type="entry name" value="INACTIVE RHOMBOID PROTEIN 2"/>
    <property type="match status" value="1"/>
</dbReference>
<dbReference type="GO" id="GO:0005789">
    <property type="term" value="C:endoplasmic reticulum membrane"/>
    <property type="evidence" value="ECO:0007669"/>
    <property type="project" value="UniProtKB-SubCell"/>
</dbReference>
<dbReference type="GO" id="GO:0050709">
    <property type="term" value="P:negative regulation of protein secretion"/>
    <property type="evidence" value="ECO:0007669"/>
    <property type="project" value="UniProtKB-UniRule"/>
</dbReference>
<keyword evidence="2" id="KW-0256">Endoplasmic reticulum</keyword>
<comment type="function">
    <text evidence="2">Regulates ADAM17 protease, a sheddase of the epidermal growth factor (EGF) receptor ligands and TNF, thereby plays a role in sleep, cell survival, proliferation, migration and inflammation. Does not exhibit any protease activity on its own.</text>
</comment>
<proteinExistence type="inferred from homology"/>
<protein>
    <recommendedName>
        <fullName evidence="2">Inactive rhomboid protein</fullName>
        <shortName evidence="2">iRhom</shortName>
    </recommendedName>
    <alternativeName>
        <fullName evidence="2">Rhomboid family member</fullName>
    </alternativeName>
    <alternativeName>
        <fullName evidence="2">Rhomboid veinlet-like protein</fullName>
    </alternativeName>
</protein>
<dbReference type="InterPro" id="IPR022241">
    <property type="entry name" value="iRhom1_2_N"/>
</dbReference>
<evidence type="ECO:0000259" key="4">
    <source>
        <dbReference type="Pfam" id="PF12595"/>
    </source>
</evidence>
<comment type="similarity">
    <text evidence="1 2">Belongs to the peptidase S54 family.</text>
</comment>
<comment type="caution">
    <text evidence="5">The sequence shown here is derived from an EMBL/GenBank/DDBJ whole genome shotgun (WGS) entry which is preliminary data.</text>
</comment>
<feature type="domain" description="Inactive rhomboid protein 1/2 N-terminal" evidence="4">
    <location>
        <begin position="104"/>
        <end position="277"/>
    </location>
</feature>
<feature type="compositionally biased region" description="Low complexity" evidence="3">
    <location>
        <begin position="14"/>
        <end position="32"/>
    </location>
</feature>